<dbReference type="AlphaFoldDB" id="A0AAV8Y0P5"/>
<evidence type="ECO:0000313" key="3">
    <source>
        <dbReference type="EMBL" id="KAJ8945035.1"/>
    </source>
</evidence>
<dbReference type="GO" id="GO:0006623">
    <property type="term" value="P:protein targeting to vacuole"/>
    <property type="evidence" value="ECO:0007669"/>
    <property type="project" value="TreeGrafter"/>
</dbReference>
<dbReference type="GO" id="GO:0045053">
    <property type="term" value="P:protein retention in Golgi apparatus"/>
    <property type="evidence" value="ECO:0007669"/>
    <property type="project" value="TreeGrafter"/>
</dbReference>
<gene>
    <name evidence="3" type="ORF">NQ318_019029</name>
</gene>
<organism evidence="3 4">
    <name type="scientific">Aromia moschata</name>
    <dbReference type="NCBI Taxonomy" id="1265417"/>
    <lineage>
        <taxon>Eukaryota</taxon>
        <taxon>Metazoa</taxon>
        <taxon>Ecdysozoa</taxon>
        <taxon>Arthropoda</taxon>
        <taxon>Hexapoda</taxon>
        <taxon>Insecta</taxon>
        <taxon>Pterygota</taxon>
        <taxon>Neoptera</taxon>
        <taxon>Endopterygota</taxon>
        <taxon>Coleoptera</taxon>
        <taxon>Polyphaga</taxon>
        <taxon>Cucujiformia</taxon>
        <taxon>Chrysomeloidea</taxon>
        <taxon>Cerambycidae</taxon>
        <taxon>Cerambycinae</taxon>
        <taxon>Callichromatini</taxon>
        <taxon>Aromia</taxon>
    </lineage>
</organism>
<dbReference type="Proteomes" id="UP001162162">
    <property type="component" value="Unassembled WGS sequence"/>
</dbReference>
<dbReference type="InterPro" id="IPR026854">
    <property type="entry name" value="VPS13_N"/>
</dbReference>
<evidence type="ECO:0000313" key="4">
    <source>
        <dbReference type="Proteomes" id="UP001162162"/>
    </source>
</evidence>
<keyword evidence="4" id="KW-1185">Reference proteome</keyword>
<name>A0AAV8Y0P5_9CUCU</name>
<feature type="domain" description="Chorein N-terminal" evidence="2">
    <location>
        <begin position="1"/>
        <end position="499"/>
    </location>
</feature>
<dbReference type="EMBL" id="JAPWTK010000229">
    <property type="protein sequence ID" value="KAJ8945035.1"/>
    <property type="molecule type" value="Genomic_DNA"/>
</dbReference>
<keyword evidence="1" id="KW-0813">Transport</keyword>
<dbReference type="Pfam" id="PF12624">
    <property type="entry name" value="VPS13_N"/>
    <property type="match status" value="1"/>
</dbReference>
<accession>A0AAV8Y0P5</accession>
<dbReference type="GO" id="GO:0007005">
    <property type="term" value="P:mitochondrion organization"/>
    <property type="evidence" value="ECO:0007669"/>
    <property type="project" value="TreeGrafter"/>
</dbReference>
<reference evidence="3" key="1">
    <citation type="journal article" date="2023" name="Insect Mol. Biol.">
        <title>Genome sequencing provides insights into the evolution of gene families encoding plant cell wall-degrading enzymes in longhorned beetles.</title>
        <authorList>
            <person name="Shin N.R."/>
            <person name="Okamura Y."/>
            <person name="Kirsch R."/>
            <person name="Pauchet Y."/>
        </authorList>
    </citation>
    <scope>NUCLEOTIDE SEQUENCE</scope>
    <source>
        <strain evidence="3">AMC_N1</strain>
    </source>
</reference>
<evidence type="ECO:0000259" key="2">
    <source>
        <dbReference type="Pfam" id="PF12624"/>
    </source>
</evidence>
<protein>
    <recommendedName>
        <fullName evidence="2">Chorein N-terminal domain-containing protein</fullName>
    </recommendedName>
</protein>
<comment type="caution">
    <text evidence="3">The sequence shown here is derived from an EMBL/GenBank/DDBJ whole genome shotgun (WGS) entry which is preliminary data.</text>
</comment>
<dbReference type="PANTHER" id="PTHR16166:SF141">
    <property type="entry name" value="INTERMEMBRANE LIPID TRANSFER PROTEIN VPS13D"/>
    <property type="match status" value="1"/>
</dbReference>
<evidence type="ECO:0000256" key="1">
    <source>
        <dbReference type="ARBA" id="ARBA00022448"/>
    </source>
</evidence>
<dbReference type="PANTHER" id="PTHR16166">
    <property type="entry name" value="VACUOLAR PROTEIN SORTING-ASSOCIATED PROTEIN VPS13"/>
    <property type="match status" value="1"/>
</dbReference>
<proteinExistence type="predicted"/>
<dbReference type="InterPro" id="IPR026847">
    <property type="entry name" value="VPS13"/>
</dbReference>
<sequence>MLEGLVAWVLNNYLGKYVQLNTDQLSVALLSGKVELENLPLKKDALRHLGLPVVIKTGFVGKVQLQIPVRQIRSAPWVIAFEQLYMWDHEAEELVRHESKLHALDTLEAKWRLEKDIQDSSSTYYASSYSSWYSYGAGLVTEIIENLQLQIQDVHIRYEDSISIPNQNVAFGVTIESLTAQSCDSNWLPSFIQAAKSTESFKLLDLQKFSLYWMIVKEEDLLSNLSVGKLAEAMCPNKAKKNIKNCIVPSVSAQAHLKRNRSTQPLRSSTPRIICDLILEEVPLTLVDWQYNQIVTCVRGLDDIARLRSYRRFKPSLSVKEDPKAWWLYAISCFYPGRQPEICRPKPTWETCLQKARENVRYVQICQRLLITPTAALTNEEKNIKESVEWSREYDDLKVLRQLAMTSVKLPDPNPSNGKSTGRSMLVSWFPTWMGWYSSAPSENTTPPSPEATQLEGEILQAIADSVENNTILKRDAVFGQFNFCLKKGTLNLCAVENNERSATTKVLKNKVCIDYSNGEHGADPSDNHWVLALPFQGKSHGIESCIIKLTDKHWLHMSPAEGEVGFVEM</sequence>